<evidence type="ECO:0000313" key="2">
    <source>
        <dbReference type="EMBL" id="GBP81092.1"/>
    </source>
</evidence>
<accession>A0A4C1Z1I7</accession>
<feature type="compositionally biased region" description="Basic and acidic residues" evidence="1">
    <location>
        <begin position="21"/>
        <end position="32"/>
    </location>
</feature>
<sequence>MDQVYEIKTLSSVKENVVSSESRRDGGREAARRSQLPPHYQSACAGHPPALPTNSTNLHMLAKNTANEQGGVIEIYCVVYYDCDVTGRSRRERSSPSQILSYLCLWRGHRYFTLSPTLFLCSSTSLCVASPNGPFSIRQLAQVIGIPLCSERESQSRTQPLLVTFQLSHALLQDIYFWFASKPLQTDQVLLRDF</sequence>
<keyword evidence="3" id="KW-1185">Reference proteome</keyword>
<proteinExistence type="predicted"/>
<evidence type="ECO:0000256" key="1">
    <source>
        <dbReference type="SAM" id="MobiDB-lite"/>
    </source>
</evidence>
<gene>
    <name evidence="2" type="ORF">EVAR_63396_1</name>
</gene>
<organism evidence="2 3">
    <name type="scientific">Eumeta variegata</name>
    <name type="common">Bagworm moth</name>
    <name type="synonym">Eumeta japonica</name>
    <dbReference type="NCBI Taxonomy" id="151549"/>
    <lineage>
        <taxon>Eukaryota</taxon>
        <taxon>Metazoa</taxon>
        <taxon>Ecdysozoa</taxon>
        <taxon>Arthropoda</taxon>
        <taxon>Hexapoda</taxon>
        <taxon>Insecta</taxon>
        <taxon>Pterygota</taxon>
        <taxon>Neoptera</taxon>
        <taxon>Endopterygota</taxon>
        <taxon>Lepidoptera</taxon>
        <taxon>Glossata</taxon>
        <taxon>Ditrysia</taxon>
        <taxon>Tineoidea</taxon>
        <taxon>Psychidae</taxon>
        <taxon>Oiketicinae</taxon>
        <taxon>Eumeta</taxon>
    </lineage>
</organism>
<reference evidence="2 3" key="1">
    <citation type="journal article" date="2019" name="Commun. Biol.">
        <title>The bagworm genome reveals a unique fibroin gene that provides high tensile strength.</title>
        <authorList>
            <person name="Kono N."/>
            <person name="Nakamura H."/>
            <person name="Ohtoshi R."/>
            <person name="Tomita M."/>
            <person name="Numata K."/>
            <person name="Arakawa K."/>
        </authorList>
    </citation>
    <scope>NUCLEOTIDE SEQUENCE [LARGE SCALE GENOMIC DNA]</scope>
</reference>
<dbReference type="AlphaFoldDB" id="A0A4C1Z1I7"/>
<comment type="caution">
    <text evidence="2">The sequence shown here is derived from an EMBL/GenBank/DDBJ whole genome shotgun (WGS) entry which is preliminary data.</text>
</comment>
<name>A0A4C1Z1I7_EUMVA</name>
<feature type="region of interest" description="Disordered" evidence="1">
    <location>
        <begin position="16"/>
        <end position="41"/>
    </location>
</feature>
<dbReference type="Proteomes" id="UP000299102">
    <property type="component" value="Unassembled WGS sequence"/>
</dbReference>
<evidence type="ECO:0000313" key="3">
    <source>
        <dbReference type="Proteomes" id="UP000299102"/>
    </source>
</evidence>
<dbReference type="EMBL" id="BGZK01001496">
    <property type="protein sequence ID" value="GBP81092.1"/>
    <property type="molecule type" value="Genomic_DNA"/>
</dbReference>
<protein>
    <submittedName>
        <fullName evidence="2">Uncharacterized protein</fullName>
    </submittedName>
</protein>